<dbReference type="InterPro" id="IPR005467">
    <property type="entry name" value="His_kinase_dom"/>
</dbReference>
<keyword evidence="3" id="KW-0808">Transferase</keyword>
<protein>
    <submittedName>
        <fullName evidence="3">Histidine kinase</fullName>
    </submittedName>
</protein>
<feature type="domain" description="Histidine kinase" evidence="2">
    <location>
        <begin position="250"/>
        <end position="343"/>
    </location>
</feature>
<dbReference type="SMART" id="SM00387">
    <property type="entry name" value="HATPase_c"/>
    <property type="match status" value="1"/>
</dbReference>
<accession>A0ABT2FH65</accession>
<dbReference type="Pfam" id="PF06580">
    <property type="entry name" value="His_kinase"/>
    <property type="match status" value="1"/>
</dbReference>
<dbReference type="InterPro" id="IPR050640">
    <property type="entry name" value="Bact_2-comp_sensor_kinase"/>
</dbReference>
<dbReference type="PANTHER" id="PTHR34220:SF9">
    <property type="entry name" value="SIGNAL TRANSDUCTION HISTIDINE KINASE INTERNAL REGION DOMAIN-CONTAINING PROTEIN"/>
    <property type="match status" value="1"/>
</dbReference>
<reference evidence="4" key="2">
    <citation type="submission" date="2023-07" db="EMBL/GenBank/DDBJ databases">
        <title>Shewanella mangrovi sp. nov., an acetaldehyde- degrading bacterium isolated from mangrove sediment.</title>
        <authorList>
            <person name="Liu Y."/>
        </authorList>
    </citation>
    <scope>NUCLEOTIDE SEQUENCE [LARGE SCALE GENOMIC DNA]</scope>
    <source>
        <strain evidence="4">C32</strain>
    </source>
</reference>
<dbReference type="InterPro" id="IPR010559">
    <property type="entry name" value="Sig_transdc_His_kin_internal"/>
</dbReference>
<feature type="transmembrane region" description="Helical" evidence="1">
    <location>
        <begin position="73"/>
        <end position="92"/>
    </location>
</feature>
<dbReference type="Pfam" id="PF02518">
    <property type="entry name" value="HATPase_c"/>
    <property type="match status" value="1"/>
</dbReference>
<dbReference type="EMBL" id="JAKOGG010000002">
    <property type="protein sequence ID" value="MCS4555611.1"/>
    <property type="molecule type" value="Genomic_DNA"/>
</dbReference>
<keyword evidence="1" id="KW-0472">Membrane</keyword>
<feature type="transmembrane region" description="Helical" evidence="1">
    <location>
        <begin position="104"/>
        <end position="124"/>
    </location>
</feature>
<evidence type="ECO:0000313" key="3">
    <source>
        <dbReference type="EMBL" id="MCS4555611.1"/>
    </source>
</evidence>
<name>A0ABT2FH65_9GAMM</name>
<evidence type="ECO:0000313" key="4">
    <source>
        <dbReference type="Proteomes" id="UP001201549"/>
    </source>
</evidence>
<dbReference type="SUPFAM" id="SSF55874">
    <property type="entry name" value="ATPase domain of HSP90 chaperone/DNA topoisomerase II/histidine kinase"/>
    <property type="match status" value="1"/>
</dbReference>
<feature type="transmembrane region" description="Helical" evidence="1">
    <location>
        <begin position="40"/>
        <end position="61"/>
    </location>
</feature>
<dbReference type="PROSITE" id="PS50109">
    <property type="entry name" value="HIS_KIN"/>
    <property type="match status" value="1"/>
</dbReference>
<comment type="caution">
    <text evidence="3">The sequence shown here is derived from an EMBL/GenBank/DDBJ whole genome shotgun (WGS) entry which is preliminary data.</text>
</comment>
<dbReference type="InterPro" id="IPR036890">
    <property type="entry name" value="HATPase_C_sf"/>
</dbReference>
<dbReference type="RefSeq" id="WP_238895005.1">
    <property type="nucleotide sequence ID" value="NZ_JAKOGG010000002.1"/>
</dbReference>
<sequence>MTYSLSQQQRRLLMRALIIALACSFIAVFTRSIWHGDFTIHLAISLGYGVAAMLSSAALRWLLPRFHQAGRTLLSILLTLLLGGINDVYWVLGGWEIQHLPKLFPGMLLALTITGALTFGFYFFEQKFRIQHALEVAKREQAEQQQALLLAELKQLQSQIEPHFLFNTLANINALISLEPAKAQQLLSRLTSLLRHNLHASRRTLATLGDELALLEDYLAIQQMRLGERLHYRIDVSHECRQLPWVPMLLQPLVENAVVHGIEPSSNGGEITINAVLTEHTLQLMISDNGVGFSENASSNGHGLALNNIRQRLKQLFAEQAKLQLQQRQPSGVTASISVPLQQLQQLTEGTH</sequence>
<dbReference type="PANTHER" id="PTHR34220">
    <property type="entry name" value="SENSOR HISTIDINE KINASE YPDA"/>
    <property type="match status" value="1"/>
</dbReference>
<dbReference type="InterPro" id="IPR003594">
    <property type="entry name" value="HATPase_dom"/>
</dbReference>
<evidence type="ECO:0000256" key="1">
    <source>
        <dbReference type="SAM" id="Phobius"/>
    </source>
</evidence>
<proteinExistence type="predicted"/>
<keyword evidence="1" id="KW-0812">Transmembrane</keyword>
<dbReference type="GO" id="GO:0016301">
    <property type="term" value="F:kinase activity"/>
    <property type="evidence" value="ECO:0007669"/>
    <property type="project" value="UniProtKB-KW"/>
</dbReference>
<dbReference type="Proteomes" id="UP001201549">
    <property type="component" value="Unassembled WGS sequence"/>
</dbReference>
<reference evidence="3 4" key="1">
    <citation type="submission" date="2022-02" db="EMBL/GenBank/DDBJ databases">
        <authorList>
            <person name="Zhuang L."/>
        </authorList>
    </citation>
    <scope>NUCLEOTIDE SEQUENCE [LARGE SCALE GENOMIC DNA]</scope>
    <source>
        <strain evidence="3 4">C32</strain>
    </source>
</reference>
<keyword evidence="4" id="KW-1185">Reference proteome</keyword>
<gene>
    <name evidence="3" type="ORF">L9G74_04115</name>
</gene>
<organism evidence="3 4">
    <name type="scientific">Shewanella electrica</name>
    <dbReference type="NCBI Taxonomy" id="515560"/>
    <lineage>
        <taxon>Bacteria</taxon>
        <taxon>Pseudomonadati</taxon>
        <taxon>Pseudomonadota</taxon>
        <taxon>Gammaproteobacteria</taxon>
        <taxon>Alteromonadales</taxon>
        <taxon>Shewanellaceae</taxon>
        <taxon>Shewanella</taxon>
    </lineage>
</organism>
<dbReference type="Gene3D" id="3.30.565.10">
    <property type="entry name" value="Histidine kinase-like ATPase, C-terminal domain"/>
    <property type="match status" value="1"/>
</dbReference>
<keyword evidence="1" id="KW-1133">Transmembrane helix</keyword>
<feature type="transmembrane region" description="Helical" evidence="1">
    <location>
        <begin position="12"/>
        <end position="34"/>
    </location>
</feature>
<evidence type="ECO:0000259" key="2">
    <source>
        <dbReference type="PROSITE" id="PS50109"/>
    </source>
</evidence>
<keyword evidence="3" id="KW-0418">Kinase</keyword>